<feature type="domain" description="Teneurin-like YD-shell" evidence="4">
    <location>
        <begin position="600"/>
        <end position="744"/>
    </location>
</feature>
<keyword evidence="1" id="KW-0677">Repeat</keyword>
<dbReference type="InterPro" id="IPR050708">
    <property type="entry name" value="T6SS_VgrG/RHS"/>
</dbReference>
<dbReference type="Pfam" id="PF25023">
    <property type="entry name" value="TEN_YD-shell"/>
    <property type="match status" value="1"/>
</dbReference>
<feature type="signal peptide" evidence="2">
    <location>
        <begin position="1"/>
        <end position="25"/>
    </location>
</feature>
<dbReference type="PANTHER" id="PTHR32305:SF15">
    <property type="entry name" value="PROTEIN RHSA-RELATED"/>
    <property type="match status" value="1"/>
</dbReference>
<dbReference type="Gene3D" id="2.170.16.10">
    <property type="entry name" value="Hedgehog/Intein (Hint) domain"/>
    <property type="match status" value="1"/>
</dbReference>
<dbReference type="SUPFAM" id="SSF51294">
    <property type="entry name" value="Hedgehog/intein (Hint) domain"/>
    <property type="match status" value="1"/>
</dbReference>
<keyword evidence="2" id="KW-0732">Signal</keyword>
<organism evidence="5 6">
    <name type="scientific">Kribbella deserti</name>
    <dbReference type="NCBI Taxonomy" id="1926257"/>
    <lineage>
        <taxon>Bacteria</taxon>
        <taxon>Bacillati</taxon>
        <taxon>Actinomycetota</taxon>
        <taxon>Actinomycetes</taxon>
        <taxon>Propionibacteriales</taxon>
        <taxon>Kribbellaceae</taxon>
        <taxon>Kribbella</taxon>
    </lineage>
</organism>
<dbReference type="PANTHER" id="PTHR32305">
    <property type="match status" value="1"/>
</dbReference>
<dbReference type="Pfam" id="PF20148">
    <property type="entry name" value="DUF6531"/>
    <property type="match status" value="1"/>
</dbReference>
<evidence type="ECO:0000256" key="1">
    <source>
        <dbReference type="ARBA" id="ARBA00022737"/>
    </source>
</evidence>
<name>A0ABV6QXJ6_9ACTN</name>
<keyword evidence="6" id="KW-1185">Reference proteome</keyword>
<dbReference type="InterPro" id="IPR036844">
    <property type="entry name" value="Hint_dom_sf"/>
</dbReference>
<evidence type="ECO:0000313" key="5">
    <source>
        <dbReference type="EMBL" id="MFC0628327.1"/>
    </source>
</evidence>
<proteinExistence type="predicted"/>
<dbReference type="InterPro" id="IPR006530">
    <property type="entry name" value="YD"/>
</dbReference>
<evidence type="ECO:0000259" key="3">
    <source>
        <dbReference type="Pfam" id="PF20148"/>
    </source>
</evidence>
<dbReference type="Proteomes" id="UP001589890">
    <property type="component" value="Unassembled WGS sequence"/>
</dbReference>
<dbReference type="NCBIfam" id="TIGR01643">
    <property type="entry name" value="YD_repeat_2x"/>
    <property type="match status" value="7"/>
</dbReference>
<dbReference type="InterPro" id="IPR045351">
    <property type="entry name" value="DUF6531"/>
</dbReference>
<accession>A0ABV6QXJ6</accession>
<dbReference type="Pfam" id="PF07591">
    <property type="entry name" value="PT-HINT"/>
    <property type="match status" value="1"/>
</dbReference>
<feature type="chain" id="PRO_5047184443" evidence="2">
    <location>
        <begin position="26"/>
        <end position="1505"/>
    </location>
</feature>
<dbReference type="InterPro" id="IPR056823">
    <property type="entry name" value="TEN-like_YD-shell"/>
</dbReference>
<dbReference type="EMBL" id="JBHLTC010000039">
    <property type="protein sequence ID" value="MFC0628327.1"/>
    <property type="molecule type" value="Genomic_DNA"/>
</dbReference>
<gene>
    <name evidence="5" type="ORF">ACFFGN_29930</name>
</gene>
<dbReference type="Pfam" id="PF05593">
    <property type="entry name" value="RHS_repeat"/>
    <property type="match status" value="5"/>
</dbReference>
<dbReference type="Gene3D" id="2.180.10.10">
    <property type="entry name" value="RHS repeat-associated core"/>
    <property type="match status" value="3"/>
</dbReference>
<reference evidence="5 6" key="1">
    <citation type="submission" date="2024-09" db="EMBL/GenBank/DDBJ databases">
        <authorList>
            <person name="Sun Q."/>
            <person name="Mori K."/>
        </authorList>
    </citation>
    <scope>NUCLEOTIDE SEQUENCE [LARGE SCALE GENOMIC DNA]</scope>
    <source>
        <strain evidence="5 6">CGMCC 1.15906</strain>
    </source>
</reference>
<sequence length="1505" mass="160000">MRVVAPLIALVMVAVQLVGVTPAMAVDTCIHTDVKVFADGELISEGSMIASDGGFGHAGTGVTFTFQARTFRASADYCVLRTTDALTWQIPAWPCENHPRPKPVATQSLTWSLTVPLDCEVAAPPGLLGGSLTNGKGAASGNALIYAGAPEWVLPHEQARGLFGPFAMQADPVNTLTGALTEVVTDAAAPGLGVALSVDRTYNSNAPDSGVHGKGWRASYSDHLTIERAGASLIYHAADGRNIRFTRAGAGPSYVIERGPARFDLVRTAIGFTLTTYERMAMTFSAAGALTGIRDRNGQGVTVDQRDGKVVAVSNGRRALRYQYDAAGLITSVVLSAPGMDPRIVRYSYQDGRLTEVTSPGGLKTRYGYDEAGRLTSRMTGDRSTPEITTKYDASGRVESQTDGNGHTMRWSWVQSGVALSGTSTMTDPTGARWLNEYKRGWLVGQTDPTGIAVRFSYDAAGNLTHVLDGQGNGARQAYDVRGRVTKSVAAAGGVVRRGYNATNDQTSEVDQSGRPIAASYDGRGNPTSITQAGKTVTTTYDARGLATVVRDPLGRTTRFAFNTDGDLIRTTDPAGLETSYEIDGWGRITSVKSPRGAVTRISYDAESRVERIVGPGGATVQRQYDGRGRLVGTTDAAGRTTTLKYDEADQVVAVQGPDANLPEATIAYDPSGRVVKQVDPGGRAHQTSYDGAGRPLTVTYGGRTWKFGYDKSGRLIRTTLPSGKAASFALDRRGLISKVTYSDGTPAVSFTWDQLGRRTSQTDGTGKTTYAYDSFDRLQSAQGPGGAIEYQWDAVGNLLSRKAAGHTESYTWDLLDRLSQVKVDGRPLATYRYDVPRGTATTQHADGMTELQRFDERDRLVSTVVTRGASALRKLEYAYDAVNQVVRTSDSKAGTAAYEYDPSGRLTQVCYAVDKCAPDTKDFIRYAYDGSGNRTWEQRPSGATWFGFGGGSEPVGSIGLPSRFPIEWPQSRANQLDADGNLRSDGTTTYTWSAAGKPVSSIRDGVTTTYQHAGDGRRIAQTTKGTATRFLWDPLSPQILASGPTRYIYGEGVLASLAGGRATPMVTGPTGSTLMTGTTHHDFEPYGAPRGPAAAGLGYAGGLRLPGGTYLFGQREYDPTTALFLSPDQGASDQPYGYGLGNPLSFSDLSGMWSRDEILTKVSKIGGGVSTGALLVAVGCTVAVVCAPLVPFALATAAVTGTIAGVSDGILSAEACAKKGNCSRLIADFALIAITSRLPVLRTAKGFGRTAGKACSFAASTAVLMADGSTKPISQIRAGDQVHAEDPETGSSGARIVTATWTHSDDLFDLEINRDVLTTTDDHPFWSEADRRYSRADRLRAGDRLRTTDGRSAVVGRFKADLPRSALAYNLSVDDLSTYFVLAGATPVLVHNTNSGCDPNWSWRSGPTFGHTFKTHGAGDKNARKLTDRARSTGNQQGQWLDNEAAADFLKSVHVPGAGPRSVRIPDGLGRVIMPDGTVVPARAATLIHGQGDLYKTAFPIVGP</sequence>
<evidence type="ECO:0000259" key="4">
    <source>
        <dbReference type="Pfam" id="PF25023"/>
    </source>
</evidence>
<evidence type="ECO:0000313" key="6">
    <source>
        <dbReference type="Proteomes" id="UP001589890"/>
    </source>
</evidence>
<dbReference type="RefSeq" id="WP_380054413.1">
    <property type="nucleotide sequence ID" value="NZ_JBHLTC010000039.1"/>
</dbReference>
<dbReference type="InterPro" id="IPR022385">
    <property type="entry name" value="Rhs_assc_core"/>
</dbReference>
<feature type="domain" description="DUF6531" evidence="3">
    <location>
        <begin position="171"/>
        <end position="245"/>
    </location>
</feature>
<comment type="caution">
    <text evidence="5">The sequence shown here is derived from an EMBL/GenBank/DDBJ whole genome shotgun (WGS) entry which is preliminary data.</text>
</comment>
<dbReference type="InterPro" id="IPR031325">
    <property type="entry name" value="RHS_repeat"/>
</dbReference>
<dbReference type="NCBIfam" id="TIGR03696">
    <property type="entry name" value="Rhs_assc_core"/>
    <property type="match status" value="1"/>
</dbReference>
<protein>
    <submittedName>
        <fullName evidence="5">Polymorphic toxin-type HINT domain-containing protein</fullName>
    </submittedName>
</protein>
<dbReference type="CDD" id="cd00081">
    <property type="entry name" value="Hint"/>
    <property type="match status" value="1"/>
</dbReference>
<evidence type="ECO:0000256" key="2">
    <source>
        <dbReference type="SAM" id="SignalP"/>
    </source>
</evidence>